<protein>
    <submittedName>
        <fullName evidence="1">Uncharacterized protein</fullName>
    </submittedName>
</protein>
<gene>
    <name evidence="1" type="ORF">QAD02_004497</name>
</gene>
<sequence length="272" mass="30639">MYSIIFVTATCLLIFCQESITLEGDATKSKREYQSISNVSTVDRDGTVSRKKRTIYGYAVNEYEYPYVVSVQVSYSHVCGGTILTPRLILTAAHCLEAGQISSVAVSSQYGKNHYRVAQSIPHQQYYHDQYNIVYDIALLVLGESIPNAKTVSLQRQPQRVPDNSMAYALGWGKTENGFNSQQLKRVDVPLLFPSQCRLDNRFMKKLVCIDTRRGNVCFGDSGGPIMYGNNQVGVTSYVRGNVNPCMSGMPAIFTRVSAYYDWIQQYVQYYP</sequence>
<dbReference type="EMBL" id="CM056743">
    <property type="protein sequence ID" value="KAJ8673235.1"/>
    <property type="molecule type" value="Genomic_DNA"/>
</dbReference>
<reference evidence="1" key="1">
    <citation type="submission" date="2023-04" db="EMBL/GenBank/DDBJ databases">
        <title>A chromosome-level genome assembly of the parasitoid wasp Eretmocerus hayati.</title>
        <authorList>
            <person name="Zhong Y."/>
            <person name="Liu S."/>
            <person name="Liu Y."/>
        </authorList>
    </citation>
    <scope>NUCLEOTIDE SEQUENCE</scope>
    <source>
        <strain evidence="1">ZJU_SS_LIU_2023</strain>
    </source>
</reference>
<proteinExistence type="predicted"/>
<organism evidence="1 2">
    <name type="scientific">Eretmocerus hayati</name>
    <dbReference type="NCBI Taxonomy" id="131215"/>
    <lineage>
        <taxon>Eukaryota</taxon>
        <taxon>Metazoa</taxon>
        <taxon>Ecdysozoa</taxon>
        <taxon>Arthropoda</taxon>
        <taxon>Hexapoda</taxon>
        <taxon>Insecta</taxon>
        <taxon>Pterygota</taxon>
        <taxon>Neoptera</taxon>
        <taxon>Endopterygota</taxon>
        <taxon>Hymenoptera</taxon>
        <taxon>Apocrita</taxon>
        <taxon>Proctotrupomorpha</taxon>
        <taxon>Chalcidoidea</taxon>
        <taxon>Aphelinidae</taxon>
        <taxon>Aphelininae</taxon>
        <taxon>Eretmocerus</taxon>
    </lineage>
</organism>
<comment type="caution">
    <text evidence="1">The sequence shown here is derived from an EMBL/GenBank/DDBJ whole genome shotgun (WGS) entry which is preliminary data.</text>
</comment>
<dbReference type="Proteomes" id="UP001239111">
    <property type="component" value="Chromosome 3"/>
</dbReference>
<accession>A0ACC2NPW9</accession>
<keyword evidence="2" id="KW-1185">Reference proteome</keyword>
<name>A0ACC2NPW9_9HYME</name>
<evidence type="ECO:0000313" key="2">
    <source>
        <dbReference type="Proteomes" id="UP001239111"/>
    </source>
</evidence>
<evidence type="ECO:0000313" key="1">
    <source>
        <dbReference type="EMBL" id="KAJ8673235.1"/>
    </source>
</evidence>